<dbReference type="AlphaFoldDB" id="A0A9D2HI12"/>
<evidence type="ECO:0000259" key="3">
    <source>
        <dbReference type="Pfam" id="PF12850"/>
    </source>
</evidence>
<feature type="domain" description="Calcineurin-like phosphoesterase" evidence="3">
    <location>
        <begin position="1"/>
        <end position="150"/>
    </location>
</feature>
<evidence type="ECO:0000256" key="1">
    <source>
        <dbReference type="ARBA" id="ARBA00008950"/>
    </source>
</evidence>
<comment type="similarity">
    <text evidence="1 2">Belongs to the metallophosphoesterase superfamily. YfcE family.</text>
</comment>
<dbReference type="Proteomes" id="UP000823900">
    <property type="component" value="Unassembled WGS sequence"/>
</dbReference>
<dbReference type="GO" id="GO:0046872">
    <property type="term" value="F:metal ion binding"/>
    <property type="evidence" value="ECO:0007669"/>
    <property type="project" value="UniProtKB-KW"/>
</dbReference>
<keyword evidence="2" id="KW-0479">Metal-binding</keyword>
<dbReference type="EC" id="3.1.4.-" evidence="2"/>
<dbReference type="InterPro" id="IPR000979">
    <property type="entry name" value="Phosphodiesterase_MJ0936/Vps29"/>
</dbReference>
<dbReference type="GO" id="GO:0016787">
    <property type="term" value="F:hydrolase activity"/>
    <property type="evidence" value="ECO:0007669"/>
    <property type="project" value="UniProtKB-UniRule"/>
</dbReference>
<proteinExistence type="inferred from homology"/>
<comment type="cofactor">
    <cofactor evidence="2">
        <name>a divalent metal cation</name>
        <dbReference type="ChEBI" id="CHEBI:60240"/>
    </cofactor>
</comment>
<reference evidence="4" key="2">
    <citation type="submission" date="2021-04" db="EMBL/GenBank/DDBJ databases">
        <authorList>
            <person name="Gilroy R."/>
        </authorList>
    </citation>
    <scope>NUCLEOTIDE SEQUENCE</scope>
    <source>
        <strain evidence="4">CHK178-16964</strain>
    </source>
</reference>
<comment type="caution">
    <text evidence="4">The sequence shown here is derived from an EMBL/GenBank/DDBJ whole genome shotgun (WGS) entry which is preliminary data.</text>
</comment>
<sequence>MKILIVSDTHRRDENLRLLLEKVCPIDMLIHLGDAEGSEERIAKWLNPECRFEIVLGNNDFFSRLDKEKEIRIGNYKALITHGHYYGVSLGPERIIGEGLDRGVDIVMFGHTHQPYLHYADKLTVLNPGSISYPRQDGRKPSYIMMEIDREGEAHYTINYLEK</sequence>
<dbReference type="Gene3D" id="3.60.21.10">
    <property type="match status" value="1"/>
</dbReference>
<name>A0A9D2HI12_9FIRM</name>
<dbReference type="NCBIfam" id="TIGR00040">
    <property type="entry name" value="yfcE"/>
    <property type="match status" value="1"/>
</dbReference>
<evidence type="ECO:0000256" key="2">
    <source>
        <dbReference type="RuleBase" id="RU362039"/>
    </source>
</evidence>
<dbReference type="SUPFAM" id="SSF56300">
    <property type="entry name" value="Metallo-dependent phosphatases"/>
    <property type="match status" value="1"/>
</dbReference>
<protein>
    <recommendedName>
        <fullName evidence="2">Phosphoesterase</fullName>
        <ecNumber evidence="2">3.1.4.-</ecNumber>
    </recommendedName>
</protein>
<accession>A0A9D2HI12</accession>
<dbReference type="InterPro" id="IPR024654">
    <property type="entry name" value="Calcineurin-like_PHP_lpxH"/>
</dbReference>
<dbReference type="Pfam" id="PF12850">
    <property type="entry name" value="Metallophos_2"/>
    <property type="match status" value="1"/>
</dbReference>
<reference evidence="4" key="1">
    <citation type="journal article" date="2021" name="PeerJ">
        <title>Extensive microbial diversity within the chicken gut microbiome revealed by metagenomics and culture.</title>
        <authorList>
            <person name="Gilroy R."/>
            <person name="Ravi A."/>
            <person name="Getino M."/>
            <person name="Pursley I."/>
            <person name="Horton D.L."/>
            <person name="Alikhan N.F."/>
            <person name="Baker D."/>
            <person name="Gharbi K."/>
            <person name="Hall N."/>
            <person name="Watson M."/>
            <person name="Adriaenssens E.M."/>
            <person name="Foster-Nyarko E."/>
            <person name="Jarju S."/>
            <person name="Secka A."/>
            <person name="Antonio M."/>
            <person name="Oren A."/>
            <person name="Chaudhuri R.R."/>
            <person name="La Ragione R."/>
            <person name="Hildebrand F."/>
            <person name="Pallen M.J."/>
        </authorList>
    </citation>
    <scope>NUCLEOTIDE SEQUENCE</scope>
    <source>
        <strain evidence="4">CHK178-16964</strain>
    </source>
</reference>
<organism evidence="4 5">
    <name type="scientific">Candidatus Lachnoclostridium stercoravium</name>
    <dbReference type="NCBI Taxonomy" id="2838633"/>
    <lineage>
        <taxon>Bacteria</taxon>
        <taxon>Bacillati</taxon>
        <taxon>Bacillota</taxon>
        <taxon>Clostridia</taxon>
        <taxon>Lachnospirales</taxon>
        <taxon>Lachnospiraceae</taxon>
    </lineage>
</organism>
<dbReference type="EMBL" id="DWZA01000081">
    <property type="protein sequence ID" value="HJA71736.1"/>
    <property type="molecule type" value="Genomic_DNA"/>
</dbReference>
<gene>
    <name evidence="4" type="ORF">IAA07_09210</name>
</gene>
<dbReference type="InterPro" id="IPR029052">
    <property type="entry name" value="Metallo-depent_PP-like"/>
</dbReference>
<dbReference type="PANTHER" id="PTHR11124">
    <property type="entry name" value="VACUOLAR SORTING PROTEIN VPS29"/>
    <property type="match status" value="1"/>
</dbReference>
<evidence type="ECO:0000313" key="5">
    <source>
        <dbReference type="Proteomes" id="UP000823900"/>
    </source>
</evidence>
<evidence type="ECO:0000313" key="4">
    <source>
        <dbReference type="EMBL" id="HJA71736.1"/>
    </source>
</evidence>